<dbReference type="AlphaFoldDB" id="A0AAE9SLA2"/>
<sequence length="35" mass="4062">MKVLGSKAADKILASSEYEKYPGLKENFYNLQIRR</sequence>
<evidence type="ECO:0000313" key="2">
    <source>
        <dbReference type="Proteomes" id="UP001058682"/>
    </source>
</evidence>
<organism evidence="1 2">
    <name type="scientific">Treponema putidum</name>
    <dbReference type="NCBI Taxonomy" id="221027"/>
    <lineage>
        <taxon>Bacteria</taxon>
        <taxon>Pseudomonadati</taxon>
        <taxon>Spirochaetota</taxon>
        <taxon>Spirochaetia</taxon>
        <taxon>Spirochaetales</taxon>
        <taxon>Treponemataceae</taxon>
        <taxon>Treponema</taxon>
    </lineage>
</organism>
<dbReference type="EMBL" id="CP038804">
    <property type="protein sequence ID" value="UTY33469.1"/>
    <property type="molecule type" value="Genomic_DNA"/>
</dbReference>
<gene>
    <name evidence="1" type="ORF">E4N74_05150</name>
</gene>
<name>A0AAE9SLA2_9SPIR</name>
<protein>
    <submittedName>
        <fullName evidence="1">Uncharacterized protein</fullName>
    </submittedName>
</protein>
<dbReference type="Proteomes" id="UP001058682">
    <property type="component" value="Chromosome"/>
</dbReference>
<proteinExistence type="predicted"/>
<reference evidence="1" key="1">
    <citation type="submission" date="2019-04" db="EMBL/GenBank/DDBJ databases">
        <title>Whole genome sequencing of oral phylogroup 2 treponemes.</title>
        <authorList>
            <person name="Chan Y."/>
            <person name="Zeng H.H."/>
            <person name="Yu X.L."/>
            <person name="Leung W.K."/>
            <person name="Watt R.M."/>
        </authorList>
    </citation>
    <scope>NUCLEOTIDE SEQUENCE</scope>
    <source>
        <strain evidence="1">OMZ 835</strain>
    </source>
</reference>
<evidence type="ECO:0000313" key="1">
    <source>
        <dbReference type="EMBL" id="UTY33469.1"/>
    </source>
</evidence>
<accession>A0AAE9SLA2</accession>